<evidence type="ECO:0000313" key="2">
    <source>
        <dbReference type="Proteomes" id="UP001501147"/>
    </source>
</evidence>
<reference evidence="2" key="1">
    <citation type="journal article" date="2019" name="Int. J. Syst. Evol. Microbiol.">
        <title>The Global Catalogue of Microorganisms (GCM) 10K type strain sequencing project: providing services to taxonomists for standard genome sequencing and annotation.</title>
        <authorList>
            <consortium name="The Broad Institute Genomics Platform"/>
            <consortium name="The Broad Institute Genome Sequencing Center for Infectious Disease"/>
            <person name="Wu L."/>
            <person name="Ma J."/>
        </authorList>
    </citation>
    <scope>NUCLEOTIDE SEQUENCE [LARGE SCALE GENOMIC DNA]</scope>
    <source>
        <strain evidence="2">JCM 18324</strain>
    </source>
</reference>
<name>A0ABP8ZRN5_9ACTN</name>
<gene>
    <name evidence="1" type="ORF">GCM10023329_07510</name>
</gene>
<organism evidence="1 2">
    <name type="scientific">Streptomyces sanyensis</name>
    <dbReference type="NCBI Taxonomy" id="568869"/>
    <lineage>
        <taxon>Bacteria</taxon>
        <taxon>Bacillati</taxon>
        <taxon>Actinomycetota</taxon>
        <taxon>Actinomycetes</taxon>
        <taxon>Kitasatosporales</taxon>
        <taxon>Streptomycetaceae</taxon>
        <taxon>Streptomyces</taxon>
    </lineage>
</organism>
<proteinExistence type="predicted"/>
<comment type="caution">
    <text evidence="1">The sequence shown here is derived from an EMBL/GenBank/DDBJ whole genome shotgun (WGS) entry which is preliminary data.</text>
</comment>
<keyword evidence="2" id="KW-1185">Reference proteome</keyword>
<accession>A0ABP8ZRN5</accession>
<dbReference type="EMBL" id="BAABJV010000001">
    <property type="protein sequence ID" value="GAA4764214.1"/>
    <property type="molecule type" value="Genomic_DNA"/>
</dbReference>
<dbReference type="Proteomes" id="UP001501147">
    <property type="component" value="Unassembled WGS sequence"/>
</dbReference>
<protein>
    <submittedName>
        <fullName evidence="1">Uncharacterized protein</fullName>
    </submittedName>
</protein>
<evidence type="ECO:0000313" key="1">
    <source>
        <dbReference type="EMBL" id="GAA4764214.1"/>
    </source>
</evidence>
<sequence length="276" mass="28141">MPIARAVVLAGDQIAFPVARDGPVVGLGGTVTDHHHVLDRTMLASVGLAARAAAGASGPQGSGKLAAEFTAALDVERLVDRLVGHVHLRPVGKPSAQSLADLLGTPPSGQTLLDEVPQLGVLADLPELGAGPAGIGAGLGRMRPVVPLAARIDGAVAVDLPADGGRAAAQLGRDGPDGGLLPQPVGDVDALLLAQVPRRDGLWRPHSMRGRHSPVGTRPAVPPFTAGSQVDPDDPAGFLVRVPQLHEAEVFLPLTPQLPGPLSLADLANLEVHRTP</sequence>